<feature type="region of interest" description="Disordered" evidence="1">
    <location>
        <begin position="318"/>
        <end position="337"/>
    </location>
</feature>
<feature type="region of interest" description="Disordered" evidence="1">
    <location>
        <begin position="62"/>
        <end position="178"/>
    </location>
</feature>
<dbReference type="Proteomes" id="UP001369815">
    <property type="component" value="Unassembled WGS sequence"/>
</dbReference>
<accession>A0AAX6MV86</accession>
<feature type="region of interest" description="Disordered" evidence="1">
    <location>
        <begin position="349"/>
        <end position="483"/>
    </location>
</feature>
<dbReference type="EMBL" id="JBANMG010000002">
    <property type="protein sequence ID" value="KAK6956414.1"/>
    <property type="molecule type" value="Genomic_DNA"/>
</dbReference>
<feature type="compositionally biased region" description="Polar residues" evidence="1">
    <location>
        <begin position="130"/>
        <end position="151"/>
    </location>
</feature>
<evidence type="ECO:0000313" key="2">
    <source>
        <dbReference type="EMBL" id="KAK6956414.1"/>
    </source>
</evidence>
<name>A0AAX6MV86_9PEZI</name>
<evidence type="ECO:0000256" key="1">
    <source>
        <dbReference type="SAM" id="MobiDB-lite"/>
    </source>
</evidence>
<protein>
    <submittedName>
        <fullName evidence="2">Uncharacterized protein</fullName>
    </submittedName>
</protein>
<organism evidence="2 3">
    <name type="scientific">Daldinia eschscholtzii</name>
    <dbReference type="NCBI Taxonomy" id="292717"/>
    <lineage>
        <taxon>Eukaryota</taxon>
        <taxon>Fungi</taxon>
        <taxon>Dikarya</taxon>
        <taxon>Ascomycota</taxon>
        <taxon>Pezizomycotina</taxon>
        <taxon>Sordariomycetes</taxon>
        <taxon>Xylariomycetidae</taxon>
        <taxon>Xylariales</taxon>
        <taxon>Hypoxylaceae</taxon>
        <taxon>Daldinia</taxon>
    </lineage>
</organism>
<reference evidence="2 3" key="1">
    <citation type="journal article" date="2024" name="Front Chem Biol">
        <title>Unveiling the potential of Daldinia eschscholtzii MFLUCC 19-0629 through bioactivity and bioinformatics studies for enhanced sustainable agriculture production.</title>
        <authorList>
            <person name="Brooks S."/>
            <person name="Weaver J.A."/>
            <person name="Klomchit A."/>
            <person name="Alharthi S.A."/>
            <person name="Onlamun T."/>
            <person name="Nurani R."/>
            <person name="Vong T.K."/>
            <person name="Alberti F."/>
            <person name="Greco C."/>
        </authorList>
    </citation>
    <scope>NUCLEOTIDE SEQUENCE [LARGE SCALE GENOMIC DNA]</scope>
    <source>
        <strain evidence="2">MFLUCC 19-0629</strain>
    </source>
</reference>
<comment type="caution">
    <text evidence="2">The sequence shown here is derived from an EMBL/GenBank/DDBJ whole genome shotgun (WGS) entry which is preliminary data.</text>
</comment>
<gene>
    <name evidence="2" type="ORF">Daesc_001691</name>
</gene>
<evidence type="ECO:0000313" key="3">
    <source>
        <dbReference type="Proteomes" id="UP001369815"/>
    </source>
</evidence>
<sequence>MASQANALEKAIIVSGHPIDGSQHGHIIATLQCSVETEDAGNEGITESPNKPTMKVTIAAQEDVTDGKAVASTATTTTTPPQLSTDDNEPSDSSMITSFAMPPRKSADKPPSTPYKAAGRHRNPSPAPSTPCQLSKASSQSRNSFTVQISTICPGPQGGGSVTAPKRPRSPSPSSAGPGILNTLDIDFLSQQQEFVFRKVFDSLKEVWDSIIKDCKRYFAAPETRPDIPDIDEARDLIVDPEATLQEVADDTAHAVYKSLISCYKHCPSRVFSDMQIRFLSSSAKIKSEVLEHVTVVNTITPFLLPLDPNTPWPPVHGAYRFHNPSPRPSTPTRNNQAYSQAIEELQPRIKRLNLGDRNNDDDDDDDDAGSMNVEFHTPTPSPAPRTPSGDRDGAETPPTKRHKPSARSPALPQTPRRSQRDGDGYPTTPVAHHHTPRRSTGPRHPSQHRTPATQPYPRGRGRSHTPWSAPYSPPARRSRPRFPVVGQMGRYLVREPVGQTSFGAAAADNYNGYDGEDVFRY</sequence>
<feature type="compositionally biased region" description="Polar residues" evidence="1">
    <location>
        <begin position="80"/>
        <end position="97"/>
    </location>
</feature>
<keyword evidence="3" id="KW-1185">Reference proteome</keyword>
<proteinExistence type="predicted"/>
<feature type="compositionally biased region" description="Acidic residues" evidence="1">
    <location>
        <begin position="360"/>
        <end position="369"/>
    </location>
</feature>
<feature type="compositionally biased region" description="Basic residues" evidence="1">
    <location>
        <begin position="432"/>
        <end position="448"/>
    </location>
</feature>
<dbReference type="AlphaFoldDB" id="A0AAX6MV86"/>